<feature type="transmembrane region" description="Helical" evidence="2">
    <location>
        <begin position="573"/>
        <end position="597"/>
    </location>
</feature>
<feature type="compositionally biased region" description="Acidic residues" evidence="1">
    <location>
        <begin position="66"/>
        <end position="75"/>
    </location>
</feature>
<reference evidence="3 4" key="1">
    <citation type="submission" date="2019-08" db="EMBL/GenBank/DDBJ databases">
        <title>Bradymonadales sp. TMQ4.</title>
        <authorList>
            <person name="Liang Q."/>
        </authorList>
    </citation>
    <scope>NUCLEOTIDE SEQUENCE [LARGE SCALE GENOMIC DNA]</scope>
    <source>
        <strain evidence="3 4">TMQ4</strain>
    </source>
</reference>
<dbReference type="EMBL" id="VOSM01000005">
    <property type="protein sequence ID" value="TXD36519.1"/>
    <property type="molecule type" value="Genomic_DNA"/>
</dbReference>
<feature type="transmembrane region" description="Helical" evidence="2">
    <location>
        <begin position="386"/>
        <end position="403"/>
    </location>
</feature>
<dbReference type="AlphaFoldDB" id="A0A5C6XCL8"/>
<dbReference type="OrthoDB" id="5487958at2"/>
<accession>A0A5C6XCL8</accession>
<comment type="caution">
    <text evidence="3">The sequence shown here is derived from an EMBL/GenBank/DDBJ whole genome shotgun (WGS) entry which is preliminary data.</text>
</comment>
<dbReference type="RefSeq" id="WP_146981648.1">
    <property type="nucleotide sequence ID" value="NZ_VOSM01000005.1"/>
</dbReference>
<evidence type="ECO:0000313" key="3">
    <source>
        <dbReference type="EMBL" id="TXD36519.1"/>
    </source>
</evidence>
<keyword evidence="2" id="KW-0812">Transmembrane</keyword>
<feature type="transmembrane region" description="Helical" evidence="2">
    <location>
        <begin position="357"/>
        <end position="380"/>
    </location>
</feature>
<feature type="transmembrane region" description="Helical" evidence="2">
    <location>
        <begin position="471"/>
        <end position="492"/>
    </location>
</feature>
<name>A0A5C6XCL8_9DELT</name>
<feature type="transmembrane region" description="Helical" evidence="2">
    <location>
        <begin position="131"/>
        <end position="149"/>
    </location>
</feature>
<feature type="transmembrane region" description="Helical" evidence="2">
    <location>
        <begin position="273"/>
        <end position="294"/>
    </location>
</feature>
<evidence type="ECO:0000256" key="1">
    <source>
        <dbReference type="SAM" id="MobiDB-lite"/>
    </source>
</evidence>
<evidence type="ECO:0000256" key="2">
    <source>
        <dbReference type="SAM" id="Phobius"/>
    </source>
</evidence>
<gene>
    <name evidence="3" type="ORF">FRC98_11815</name>
</gene>
<feature type="transmembrane region" description="Helical" evidence="2">
    <location>
        <begin position="156"/>
        <end position="175"/>
    </location>
</feature>
<sequence>MMARVAAALVVALSAVLVFWGAGNFGIWEPWESGALRLAIEVSEPATPADDDASAESEEDRKVAEDDAESAESAEPEVAAGDGLDARARAVLGEEEGRFSGLRLWWLTQTVDDEPVVESGEVGQAERGVRALMMLMALLLVVGVGLWARRFLGERAALLSAVILATTPAVLLGAIFVSGPIAMMLSSTLALLAFVGAALEEERRRDRDDAAMSRQALGWLGAAMLGLMLSVWEGGVFGALVPVLTALVVALLEWRSPQAGRPLARTLLNWRGALWVGAGLLTLVVLASDTGWAYLLTQHGFADDVDFASRFGWWLRQIGFGFFPWFALAFAGYGYMSQRLAGSAPAEDASKWSEADASTALMARVLMLWPAVAFVVMVVAGRFGHATFAAFVPLALGVAWALSDKDYWAELRLRPQLYLLLALSAIFIVMMLGKDIERFPPRLVELVTAGQDELGLGEDYEYGRALKVWKYGYVALLAAYFAGAISWLVFFWRDLKIFWGWLKRTWRAWRNKGDASASEAAESTTVAADAEGADAASSTSAAPMSPGEARAAEREAYRQEDGKLARLAAFAEGYTGLLIVATLGAVSWAVIVVGVFLPDLDSNLSNRKIVASYLEARENDEPLLRYGYDTSESDFYLRGLESIPHSRAFNARFDEEERFFALIPRDRLAAVHSDVRRAHKADLVVVDNSSSSMVLVSNKLGEGEEDQSPLAGALLDELPESATPITVEGDAENSPAFNRQIELIGYELNKKAEGDENPRYSWGEELTMTLYFESLRRVTSEQEIFVHIDTPGNRIGADHEPVGGNYPTSRWLPGDIVRDEHTLTIDRYSTPGTYTIWIGFYKGSDRMDVSPRKGHDGQNRVKVAEIEIEAF</sequence>
<feature type="region of interest" description="Disordered" evidence="1">
    <location>
        <begin position="45"/>
        <end position="79"/>
    </location>
</feature>
<feature type="transmembrane region" description="Helical" evidence="2">
    <location>
        <begin position="415"/>
        <end position="433"/>
    </location>
</feature>
<keyword evidence="4" id="KW-1185">Reference proteome</keyword>
<protein>
    <submittedName>
        <fullName evidence="3">Uncharacterized protein</fullName>
    </submittedName>
</protein>
<feature type="compositionally biased region" description="Low complexity" evidence="1">
    <location>
        <begin position="532"/>
        <end position="542"/>
    </location>
</feature>
<organism evidence="3 4">
    <name type="scientific">Lujinxingia vulgaris</name>
    <dbReference type="NCBI Taxonomy" id="2600176"/>
    <lineage>
        <taxon>Bacteria</taxon>
        <taxon>Deltaproteobacteria</taxon>
        <taxon>Bradymonadales</taxon>
        <taxon>Lujinxingiaceae</taxon>
        <taxon>Lujinxingia</taxon>
    </lineage>
</organism>
<dbReference type="Proteomes" id="UP000321412">
    <property type="component" value="Unassembled WGS sequence"/>
</dbReference>
<feature type="transmembrane region" description="Helical" evidence="2">
    <location>
        <begin position="235"/>
        <end position="252"/>
    </location>
</feature>
<evidence type="ECO:0000313" key="4">
    <source>
        <dbReference type="Proteomes" id="UP000321412"/>
    </source>
</evidence>
<proteinExistence type="predicted"/>
<keyword evidence="2" id="KW-0472">Membrane</keyword>
<feature type="compositionally biased region" description="Acidic residues" evidence="1">
    <location>
        <begin position="49"/>
        <end position="58"/>
    </location>
</feature>
<keyword evidence="2" id="KW-1133">Transmembrane helix</keyword>
<feature type="region of interest" description="Disordered" evidence="1">
    <location>
        <begin position="532"/>
        <end position="552"/>
    </location>
</feature>
<feature type="transmembrane region" description="Helical" evidence="2">
    <location>
        <begin position="314"/>
        <end position="336"/>
    </location>
</feature>